<reference evidence="4" key="1">
    <citation type="submission" date="2014-03" db="EMBL/GenBank/DDBJ databases">
        <title>The Genome Sequence of Puccinia striiformis f. sp. tritici PST-78.</title>
        <authorList>
            <consortium name="The Broad Institute Genome Sequencing Platform"/>
            <person name="Cuomo C."/>
            <person name="Hulbert S."/>
            <person name="Chen X."/>
            <person name="Walker B."/>
            <person name="Young S.K."/>
            <person name="Zeng Q."/>
            <person name="Gargeya S."/>
            <person name="Fitzgerald M."/>
            <person name="Haas B."/>
            <person name="Abouelleil A."/>
            <person name="Alvarado L."/>
            <person name="Arachchi H.M."/>
            <person name="Berlin A.M."/>
            <person name="Chapman S.B."/>
            <person name="Goldberg J."/>
            <person name="Griggs A."/>
            <person name="Gujja S."/>
            <person name="Hansen M."/>
            <person name="Howarth C."/>
            <person name="Imamovic A."/>
            <person name="Larimer J."/>
            <person name="McCowan C."/>
            <person name="Montmayeur A."/>
            <person name="Murphy C."/>
            <person name="Neiman D."/>
            <person name="Pearson M."/>
            <person name="Priest M."/>
            <person name="Roberts A."/>
            <person name="Saif S."/>
            <person name="Shea T."/>
            <person name="Sisk P."/>
            <person name="Sykes S."/>
            <person name="Wortman J."/>
            <person name="Nusbaum C."/>
            <person name="Birren B."/>
        </authorList>
    </citation>
    <scope>NUCLEOTIDE SEQUENCE [LARGE SCALE GENOMIC DNA]</scope>
    <source>
        <strain evidence="4">race PST-78</strain>
    </source>
</reference>
<keyword evidence="2" id="KW-0732">Signal</keyword>
<protein>
    <submittedName>
        <fullName evidence="3">Uncharacterized protein</fullName>
    </submittedName>
</protein>
<dbReference type="EMBL" id="AJIL01000055">
    <property type="protein sequence ID" value="KNE98556.1"/>
    <property type="molecule type" value="Genomic_DNA"/>
</dbReference>
<accession>A0A0L0VH66</accession>
<dbReference type="Proteomes" id="UP000054564">
    <property type="component" value="Unassembled WGS sequence"/>
</dbReference>
<proteinExistence type="predicted"/>
<evidence type="ECO:0000256" key="1">
    <source>
        <dbReference type="SAM" id="MobiDB-lite"/>
    </source>
</evidence>
<comment type="caution">
    <text evidence="3">The sequence shown here is derived from an EMBL/GenBank/DDBJ whole genome shotgun (WGS) entry which is preliminary data.</text>
</comment>
<evidence type="ECO:0000313" key="3">
    <source>
        <dbReference type="EMBL" id="KNE98556.1"/>
    </source>
</evidence>
<feature type="chain" id="PRO_5005550347" evidence="2">
    <location>
        <begin position="30"/>
        <end position="417"/>
    </location>
</feature>
<sequence length="417" mass="45420">MASNHIRSIVVNSLLLLLSFPQFLLPVHSAPAPLAPFSVARAGLEMKTTDKLIAGAGSVARPLRRRALSASRFRPMEAAATSRSDLEIATAATPHENMASLTEQEQRQFQINMASLTEQRQAQSNMAPPTGQKQFQSNLHSGLGAAPGERYVQLGNTVNVGKGEGTGVWHSPNYIATQRVRKSKGLRETIQRQSRTRHYLPHKLFRQRSASSGNVGNPLAPVSRDAPPPGFESVVRDSVSPLTSLRSGRPPPPGFEHVVPQPPRADVDGPASFLKATTKPPPSEENLHLRISGHQTALGHQWKRIDPTLTVAQVKALESLFKERVSPKLSAWKDPEFNPMIKGEHQTALGHRLSPIGPASPVTNVKAPEPLLEESMSAKQPQIWETLNFKPIDFDIALLSGANSAWSPRSYSKAMAT</sequence>
<name>A0A0L0VH66_9BASI</name>
<dbReference type="AlphaFoldDB" id="A0A0L0VH66"/>
<organism evidence="3 4">
    <name type="scientific">Puccinia striiformis f. sp. tritici PST-78</name>
    <dbReference type="NCBI Taxonomy" id="1165861"/>
    <lineage>
        <taxon>Eukaryota</taxon>
        <taxon>Fungi</taxon>
        <taxon>Dikarya</taxon>
        <taxon>Basidiomycota</taxon>
        <taxon>Pucciniomycotina</taxon>
        <taxon>Pucciniomycetes</taxon>
        <taxon>Pucciniales</taxon>
        <taxon>Pucciniaceae</taxon>
        <taxon>Puccinia</taxon>
    </lineage>
</organism>
<evidence type="ECO:0000256" key="2">
    <source>
        <dbReference type="SAM" id="SignalP"/>
    </source>
</evidence>
<feature type="signal peptide" evidence="2">
    <location>
        <begin position="1"/>
        <end position="29"/>
    </location>
</feature>
<feature type="region of interest" description="Disordered" evidence="1">
    <location>
        <begin position="181"/>
        <end position="286"/>
    </location>
</feature>
<gene>
    <name evidence="3" type="ORF">PSTG_08109</name>
</gene>
<keyword evidence="4" id="KW-1185">Reference proteome</keyword>
<feature type="compositionally biased region" description="Basic residues" evidence="1">
    <location>
        <begin position="194"/>
        <end position="206"/>
    </location>
</feature>
<evidence type="ECO:0000313" key="4">
    <source>
        <dbReference type="Proteomes" id="UP000054564"/>
    </source>
</evidence>